<feature type="domain" description="N-acetyltransferase" evidence="2">
    <location>
        <begin position="3"/>
        <end position="159"/>
    </location>
</feature>
<dbReference type="InterPro" id="IPR000182">
    <property type="entry name" value="GNAT_dom"/>
</dbReference>
<dbReference type="Pfam" id="PF00583">
    <property type="entry name" value="Acetyltransf_1"/>
    <property type="match status" value="1"/>
</dbReference>
<reference evidence="3 4" key="1">
    <citation type="submission" date="2019-07" db="EMBL/GenBank/DDBJ databases">
        <title>Shewanella sp. YLB-06 whole genomic sequence.</title>
        <authorList>
            <person name="Yu L."/>
        </authorList>
    </citation>
    <scope>NUCLEOTIDE SEQUENCE [LARGE SCALE GENOMIC DNA]</scope>
    <source>
        <strain evidence="3 4">YLB-06</strain>
    </source>
</reference>
<accession>A0ABX5X4N2</accession>
<name>A0ABX5X4N2_9GAMM</name>
<evidence type="ECO:0000256" key="1">
    <source>
        <dbReference type="ARBA" id="ARBA00022679"/>
    </source>
</evidence>
<organism evidence="3 4">
    <name type="scientific">Shewanella psychropiezotolerans</name>
    <dbReference type="NCBI Taxonomy" id="2593655"/>
    <lineage>
        <taxon>Bacteria</taxon>
        <taxon>Pseudomonadati</taxon>
        <taxon>Pseudomonadota</taxon>
        <taxon>Gammaproteobacteria</taxon>
        <taxon>Alteromonadales</taxon>
        <taxon>Shewanellaceae</taxon>
        <taxon>Shewanella</taxon>
    </lineage>
</organism>
<dbReference type="Gene3D" id="3.40.630.30">
    <property type="match status" value="1"/>
</dbReference>
<evidence type="ECO:0000313" key="4">
    <source>
        <dbReference type="Proteomes" id="UP000315947"/>
    </source>
</evidence>
<dbReference type="EMBL" id="CP041614">
    <property type="protein sequence ID" value="QDO86307.1"/>
    <property type="molecule type" value="Genomic_DNA"/>
</dbReference>
<sequence>MSLKIVEVTPEVDSLVCAIIKRVGEEYGAVGEGYGPSDAEVENMSQHYSNINSLYLVAKLNGKVVGGCGVAPFNKSSDICELKKLFLLKESRGHGLGKSLTIKCLEYAKQQGYQQCYLDTLSNMDSAIRLYEKLGFEHLSESLSGTVHNACDVWMLKTL</sequence>
<dbReference type="InterPro" id="IPR050769">
    <property type="entry name" value="NAT_camello-type"/>
</dbReference>
<evidence type="ECO:0000313" key="3">
    <source>
        <dbReference type="EMBL" id="QDO86307.1"/>
    </source>
</evidence>
<dbReference type="PROSITE" id="PS51186">
    <property type="entry name" value="GNAT"/>
    <property type="match status" value="1"/>
</dbReference>
<dbReference type="PANTHER" id="PTHR13947:SF37">
    <property type="entry name" value="LD18367P"/>
    <property type="match status" value="1"/>
</dbReference>
<dbReference type="InterPro" id="IPR016181">
    <property type="entry name" value="Acyl_CoA_acyltransferase"/>
</dbReference>
<gene>
    <name evidence="3" type="ORF">FM037_27390</name>
</gene>
<evidence type="ECO:0000259" key="2">
    <source>
        <dbReference type="PROSITE" id="PS51186"/>
    </source>
</evidence>
<dbReference type="Proteomes" id="UP000315947">
    <property type="component" value="Chromosome"/>
</dbReference>
<proteinExistence type="predicted"/>
<dbReference type="CDD" id="cd04301">
    <property type="entry name" value="NAT_SF"/>
    <property type="match status" value="1"/>
</dbReference>
<dbReference type="SUPFAM" id="SSF55729">
    <property type="entry name" value="Acyl-CoA N-acyltransferases (Nat)"/>
    <property type="match status" value="1"/>
</dbReference>
<keyword evidence="1" id="KW-0808">Transferase</keyword>
<dbReference type="RefSeq" id="WP_144048594.1">
    <property type="nucleotide sequence ID" value="NZ_CP041614.1"/>
</dbReference>
<protein>
    <submittedName>
        <fullName evidence="3">GNAT family N-acetyltransferase</fullName>
    </submittedName>
</protein>
<keyword evidence="4" id="KW-1185">Reference proteome</keyword>
<dbReference type="PANTHER" id="PTHR13947">
    <property type="entry name" value="GNAT FAMILY N-ACETYLTRANSFERASE"/>
    <property type="match status" value="1"/>
</dbReference>